<evidence type="ECO:0000259" key="1">
    <source>
        <dbReference type="Pfam" id="PF23003"/>
    </source>
</evidence>
<proteinExistence type="predicted"/>
<dbReference type="AlphaFoldDB" id="A0A8J2Q099"/>
<dbReference type="Proteomes" id="UP000746747">
    <property type="component" value="Unassembled WGS sequence"/>
</dbReference>
<comment type="caution">
    <text evidence="2">The sequence shown here is derived from an EMBL/GenBank/DDBJ whole genome shotgun (WGS) entry which is preliminary data.</text>
</comment>
<dbReference type="Pfam" id="PF23003">
    <property type="entry name" value="Fn1_2"/>
    <property type="match status" value="1"/>
</dbReference>
<sequence length="114" mass="12902">RDCIRFGSKYKDGEQFAINHLRYECKDGTVNILGCYMNEIGQNLEIGRSIVDKLTIYKCLSENGEVRYEEYPCGLQGMPPCEVPKQQKQQTPIKVPTVRKPIPGSGTFNIMQVG</sequence>
<gene>
    <name evidence="2" type="ORF">CJOHNSTONI_LOCUS894</name>
</gene>
<dbReference type="InterPro" id="IPR055119">
    <property type="entry name" value="Mig18_Fn1"/>
</dbReference>
<keyword evidence="3" id="KW-1185">Reference proteome</keyword>
<reference evidence="2" key="1">
    <citation type="submission" date="2021-09" db="EMBL/GenBank/DDBJ databases">
        <authorList>
            <consortium name="Pathogen Informatics"/>
        </authorList>
    </citation>
    <scope>NUCLEOTIDE SEQUENCE</scope>
</reference>
<organism evidence="2 3">
    <name type="scientific">Cercopithifilaria johnstoni</name>
    <dbReference type="NCBI Taxonomy" id="2874296"/>
    <lineage>
        <taxon>Eukaryota</taxon>
        <taxon>Metazoa</taxon>
        <taxon>Ecdysozoa</taxon>
        <taxon>Nematoda</taxon>
        <taxon>Chromadorea</taxon>
        <taxon>Rhabditida</taxon>
        <taxon>Spirurina</taxon>
        <taxon>Spiruromorpha</taxon>
        <taxon>Filarioidea</taxon>
        <taxon>Onchocercidae</taxon>
        <taxon>Cercopithifilaria</taxon>
    </lineage>
</organism>
<dbReference type="OrthoDB" id="5856676at2759"/>
<accession>A0A8J2Q099</accession>
<evidence type="ECO:0000313" key="3">
    <source>
        <dbReference type="Proteomes" id="UP000746747"/>
    </source>
</evidence>
<feature type="domain" description="Abnormal cell migration protein 18-like fibronectin type I" evidence="1">
    <location>
        <begin position="2"/>
        <end position="65"/>
    </location>
</feature>
<dbReference type="EMBL" id="CAKAEH010000248">
    <property type="protein sequence ID" value="CAG9530398.1"/>
    <property type="molecule type" value="Genomic_DNA"/>
</dbReference>
<protein>
    <recommendedName>
        <fullName evidence="1">Abnormal cell migration protein 18-like fibronectin type I domain-containing protein</fullName>
    </recommendedName>
</protein>
<name>A0A8J2Q099_9BILA</name>
<feature type="non-terminal residue" evidence="2">
    <location>
        <position position="1"/>
    </location>
</feature>
<evidence type="ECO:0000313" key="2">
    <source>
        <dbReference type="EMBL" id="CAG9530398.1"/>
    </source>
</evidence>